<keyword evidence="16" id="KW-1185">Reference proteome</keyword>
<name>A0A0K6HPK0_9HYPH</name>
<dbReference type="PROSITE" id="PS50109">
    <property type="entry name" value="HIS_KIN"/>
    <property type="match status" value="1"/>
</dbReference>
<dbReference type="SMART" id="SM00388">
    <property type="entry name" value="HisKA"/>
    <property type="match status" value="1"/>
</dbReference>
<dbReference type="GO" id="GO:0016020">
    <property type="term" value="C:membrane"/>
    <property type="evidence" value="ECO:0007669"/>
    <property type="project" value="UniProtKB-SubCell"/>
</dbReference>
<keyword evidence="8 12" id="KW-1133">Transmembrane helix</keyword>
<evidence type="ECO:0000256" key="5">
    <source>
        <dbReference type="ARBA" id="ARBA00022679"/>
    </source>
</evidence>
<feature type="transmembrane region" description="Helical" evidence="12">
    <location>
        <begin position="302"/>
        <end position="322"/>
    </location>
</feature>
<evidence type="ECO:0000256" key="11">
    <source>
        <dbReference type="SAM" id="MobiDB-lite"/>
    </source>
</evidence>
<proteinExistence type="predicted"/>
<feature type="region of interest" description="Disordered" evidence="11">
    <location>
        <begin position="1"/>
        <end position="35"/>
    </location>
</feature>
<dbReference type="EMBL" id="CYHE01000002">
    <property type="protein sequence ID" value="CUA92804.1"/>
    <property type="molecule type" value="Genomic_DNA"/>
</dbReference>
<reference evidence="16" key="1">
    <citation type="submission" date="2015-08" db="EMBL/GenBank/DDBJ databases">
        <authorList>
            <person name="Varghese N."/>
        </authorList>
    </citation>
    <scope>NUCLEOTIDE SEQUENCE [LARGE SCALE GENOMIC DNA]</scope>
    <source>
        <strain evidence="16">DSM 23407</strain>
    </source>
</reference>
<feature type="domain" description="HAMP" evidence="14">
    <location>
        <begin position="319"/>
        <end position="374"/>
    </location>
</feature>
<dbReference type="InterPro" id="IPR036890">
    <property type="entry name" value="HATPase_C_sf"/>
</dbReference>
<dbReference type="InterPro" id="IPR050428">
    <property type="entry name" value="TCS_sensor_his_kinase"/>
</dbReference>
<evidence type="ECO:0000256" key="9">
    <source>
        <dbReference type="ARBA" id="ARBA00023012"/>
    </source>
</evidence>
<dbReference type="SMART" id="SM00304">
    <property type="entry name" value="HAMP"/>
    <property type="match status" value="1"/>
</dbReference>
<dbReference type="InterPro" id="IPR025908">
    <property type="entry name" value="Sensor_TM1"/>
</dbReference>
<dbReference type="Gene3D" id="3.30.565.10">
    <property type="entry name" value="Histidine kinase-like ATPase, C-terminal domain"/>
    <property type="match status" value="1"/>
</dbReference>
<evidence type="ECO:0000256" key="7">
    <source>
        <dbReference type="ARBA" id="ARBA00022777"/>
    </source>
</evidence>
<dbReference type="EC" id="2.7.13.3" evidence="3"/>
<feature type="transmembrane region" description="Helical" evidence="12">
    <location>
        <begin position="69"/>
        <end position="86"/>
    </location>
</feature>
<dbReference type="AlphaFoldDB" id="A0A0K6HPK0"/>
<dbReference type="Pfam" id="PF13756">
    <property type="entry name" value="Stimulus_sens_1"/>
    <property type="match status" value="1"/>
</dbReference>
<dbReference type="Pfam" id="PF00512">
    <property type="entry name" value="HisKA"/>
    <property type="match status" value="1"/>
</dbReference>
<dbReference type="RefSeq" id="WP_141658862.1">
    <property type="nucleotide sequence ID" value="NZ_CYHE01000002.1"/>
</dbReference>
<dbReference type="OrthoDB" id="9805942at2"/>
<dbReference type="Pfam" id="PF13755">
    <property type="entry name" value="Sensor_TM1"/>
    <property type="match status" value="1"/>
</dbReference>
<protein>
    <recommendedName>
        <fullName evidence="3">histidine kinase</fullName>
        <ecNumber evidence="3">2.7.13.3</ecNumber>
    </recommendedName>
</protein>
<dbReference type="InterPro" id="IPR003594">
    <property type="entry name" value="HATPase_dom"/>
</dbReference>
<dbReference type="InterPro" id="IPR025919">
    <property type="entry name" value="Stimulus_sens_dom"/>
</dbReference>
<dbReference type="PROSITE" id="PS50885">
    <property type="entry name" value="HAMP"/>
    <property type="match status" value="1"/>
</dbReference>
<dbReference type="InterPro" id="IPR005467">
    <property type="entry name" value="His_kinase_dom"/>
</dbReference>
<dbReference type="Pfam" id="PF02518">
    <property type="entry name" value="HATPase_c"/>
    <property type="match status" value="1"/>
</dbReference>
<evidence type="ECO:0000259" key="13">
    <source>
        <dbReference type="PROSITE" id="PS50109"/>
    </source>
</evidence>
<evidence type="ECO:0000256" key="3">
    <source>
        <dbReference type="ARBA" id="ARBA00012438"/>
    </source>
</evidence>
<sequence>MATDTGEDMRLHTKEQDGNARAEDSAGERTSPAALRHLGNPRLRRRFLNRAGALLGTYVFSSLTRRIVVLNLAGLIALVSGILYLNQFRAGLIDARVQSLLTQGEIIAGAIAASATVDTGAITVDPERLLQMQAGETLMPSTTTLESLDFPVNPERVGPVLRRLISPTKTRARIYDTQGMLILDSRQLYSQVMRYDLSPPTVQEDGFFDRIWQSVKIWLRRGDLPVYQEAGAGDGLIYPEVEAAVSGSPASIVRLSPRGELIVSVAVPIQRFRQVVGALLLSTQGGDIDAIVSAERIAIIRVFMVAAGVMLVMSILTAGTIAGPVRRLAAAAERVRRGGKSRQEIPEFSDRQDEIGHLARSFRDMTNALYNRMDAIERFAADVAHELKNPLTSLRSAVETLPLAKSDTSRARLLEVIQHDVRRLDRLITDISDASRLDAELARGSAEALDASRLLRNVADMANQRAAEDAPRVILTIADVKNADVKGSSTRQDRHADKAAEKAEEKGYLILGHDSRLAQVINNLIDNARSFSPPGGTVRIGASRTGNTVVITVDDDGPGIRAEKIERIFERFYTDRPDGEAFGNNSGLGLSISRQIIEAHRGTITAENRTETDPETGEKTILGARFIITLPAGGSA</sequence>
<keyword evidence="9" id="KW-0902">Two-component regulatory system</keyword>
<dbReference type="InterPro" id="IPR004358">
    <property type="entry name" value="Sig_transdc_His_kin-like_C"/>
</dbReference>
<evidence type="ECO:0000313" key="16">
    <source>
        <dbReference type="Proteomes" id="UP000183900"/>
    </source>
</evidence>
<dbReference type="GO" id="GO:0000155">
    <property type="term" value="F:phosphorelay sensor kinase activity"/>
    <property type="evidence" value="ECO:0007669"/>
    <property type="project" value="InterPro"/>
</dbReference>
<dbReference type="Proteomes" id="UP000183900">
    <property type="component" value="Unassembled WGS sequence"/>
</dbReference>
<dbReference type="SMART" id="SM00387">
    <property type="entry name" value="HATPase_c"/>
    <property type="match status" value="1"/>
</dbReference>
<accession>A0A0K6HPK0</accession>
<gene>
    <name evidence="15" type="ORF">Ga0061067_102139</name>
</gene>
<evidence type="ECO:0000256" key="2">
    <source>
        <dbReference type="ARBA" id="ARBA00004370"/>
    </source>
</evidence>
<evidence type="ECO:0000256" key="12">
    <source>
        <dbReference type="SAM" id="Phobius"/>
    </source>
</evidence>
<dbReference type="PANTHER" id="PTHR45436">
    <property type="entry name" value="SENSOR HISTIDINE KINASE YKOH"/>
    <property type="match status" value="1"/>
</dbReference>
<evidence type="ECO:0000256" key="8">
    <source>
        <dbReference type="ARBA" id="ARBA00022989"/>
    </source>
</evidence>
<dbReference type="Gene3D" id="1.10.287.130">
    <property type="match status" value="1"/>
</dbReference>
<keyword evidence="7 15" id="KW-0418">Kinase</keyword>
<dbReference type="SUPFAM" id="SSF55874">
    <property type="entry name" value="ATPase domain of HSP90 chaperone/DNA topoisomerase II/histidine kinase"/>
    <property type="match status" value="1"/>
</dbReference>
<feature type="compositionally biased region" description="Basic and acidic residues" evidence="11">
    <location>
        <begin position="7"/>
        <end position="27"/>
    </location>
</feature>
<dbReference type="InterPro" id="IPR036097">
    <property type="entry name" value="HisK_dim/P_sf"/>
</dbReference>
<keyword evidence="10 12" id="KW-0472">Membrane</keyword>
<dbReference type="CDD" id="cd00082">
    <property type="entry name" value="HisKA"/>
    <property type="match status" value="1"/>
</dbReference>
<evidence type="ECO:0000256" key="4">
    <source>
        <dbReference type="ARBA" id="ARBA00022553"/>
    </source>
</evidence>
<dbReference type="Pfam" id="PF00672">
    <property type="entry name" value="HAMP"/>
    <property type="match status" value="1"/>
</dbReference>
<evidence type="ECO:0000313" key="15">
    <source>
        <dbReference type="EMBL" id="CUA92804.1"/>
    </source>
</evidence>
<keyword evidence="5" id="KW-0808">Transferase</keyword>
<dbReference type="InterPro" id="IPR003661">
    <property type="entry name" value="HisK_dim/P_dom"/>
</dbReference>
<dbReference type="PANTHER" id="PTHR45436:SF5">
    <property type="entry name" value="SENSOR HISTIDINE KINASE TRCS"/>
    <property type="match status" value="1"/>
</dbReference>
<keyword evidence="4" id="KW-0597">Phosphoprotein</keyword>
<evidence type="ECO:0000259" key="14">
    <source>
        <dbReference type="PROSITE" id="PS50885"/>
    </source>
</evidence>
<evidence type="ECO:0000256" key="6">
    <source>
        <dbReference type="ARBA" id="ARBA00022692"/>
    </source>
</evidence>
<comment type="catalytic activity">
    <reaction evidence="1">
        <text>ATP + protein L-histidine = ADP + protein N-phospho-L-histidine.</text>
        <dbReference type="EC" id="2.7.13.3"/>
    </reaction>
</comment>
<organism evidence="15 16">
    <name type="scientific">Pannonibacter indicus</name>
    <dbReference type="NCBI Taxonomy" id="466044"/>
    <lineage>
        <taxon>Bacteria</taxon>
        <taxon>Pseudomonadati</taxon>
        <taxon>Pseudomonadota</taxon>
        <taxon>Alphaproteobacteria</taxon>
        <taxon>Hyphomicrobiales</taxon>
        <taxon>Stappiaceae</taxon>
        <taxon>Pannonibacter</taxon>
    </lineage>
</organism>
<feature type="domain" description="Histidine kinase" evidence="13">
    <location>
        <begin position="382"/>
        <end position="634"/>
    </location>
</feature>
<dbReference type="PRINTS" id="PR00344">
    <property type="entry name" value="BCTRLSENSOR"/>
</dbReference>
<dbReference type="CDD" id="cd06225">
    <property type="entry name" value="HAMP"/>
    <property type="match status" value="1"/>
</dbReference>
<dbReference type="SUPFAM" id="SSF158472">
    <property type="entry name" value="HAMP domain-like"/>
    <property type="match status" value="1"/>
</dbReference>
<evidence type="ECO:0000256" key="1">
    <source>
        <dbReference type="ARBA" id="ARBA00000085"/>
    </source>
</evidence>
<dbReference type="SUPFAM" id="SSF47384">
    <property type="entry name" value="Homodimeric domain of signal transducing histidine kinase"/>
    <property type="match status" value="1"/>
</dbReference>
<keyword evidence="6 12" id="KW-0812">Transmembrane</keyword>
<comment type="subcellular location">
    <subcellularLocation>
        <location evidence="2">Membrane</location>
    </subcellularLocation>
</comment>
<dbReference type="Gene3D" id="6.10.340.10">
    <property type="match status" value="1"/>
</dbReference>
<dbReference type="InterPro" id="IPR003660">
    <property type="entry name" value="HAMP_dom"/>
</dbReference>
<evidence type="ECO:0000256" key="10">
    <source>
        <dbReference type="ARBA" id="ARBA00023136"/>
    </source>
</evidence>